<dbReference type="Proteomes" id="UP000016935">
    <property type="component" value="Unassembled WGS sequence"/>
</dbReference>
<reference evidence="1 2" key="1">
    <citation type="journal article" date="2012" name="PLoS Pathog.">
        <title>Diverse lifestyles and strategies of plant pathogenesis encoded in the genomes of eighteen Dothideomycetes fungi.</title>
        <authorList>
            <person name="Ohm R.A."/>
            <person name="Feau N."/>
            <person name="Henrissat B."/>
            <person name="Schoch C.L."/>
            <person name="Horwitz B.A."/>
            <person name="Barry K.W."/>
            <person name="Condon B.J."/>
            <person name="Copeland A.C."/>
            <person name="Dhillon B."/>
            <person name="Glaser F."/>
            <person name="Hesse C.N."/>
            <person name="Kosti I."/>
            <person name="LaButti K."/>
            <person name="Lindquist E.A."/>
            <person name="Lucas S."/>
            <person name="Salamov A.A."/>
            <person name="Bradshaw R.E."/>
            <person name="Ciuffetti L."/>
            <person name="Hamelin R.C."/>
            <person name="Kema G.H.J."/>
            <person name="Lawrence C."/>
            <person name="Scott J.A."/>
            <person name="Spatafora J.W."/>
            <person name="Turgeon B.G."/>
            <person name="de Wit P.J.G.M."/>
            <person name="Zhong S."/>
            <person name="Goodwin S.B."/>
            <person name="Grigoriev I.V."/>
        </authorList>
    </citation>
    <scope>NUCLEOTIDE SEQUENCE [LARGE SCALE GENOMIC DNA]</scope>
    <source>
        <strain evidence="2">28A</strain>
    </source>
</reference>
<proteinExistence type="predicted"/>
<protein>
    <submittedName>
        <fullName evidence="1">Uncharacterized protein</fullName>
    </submittedName>
</protein>
<accession>R0IBA3</accession>
<keyword evidence="2" id="KW-1185">Reference proteome</keyword>
<gene>
    <name evidence="1" type="ORF">SETTUDRAFT_34197</name>
</gene>
<dbReference type="RefSeq" id="XP_008029445.1">
    <property type="nucleotide sequence ID" value="XM_008031254.1"/>
</dbReference>
<dbReference type="HOGENOM" id="CLU_2293445_0_0_1"/>
<dbReference type="AlphaFoldDB" id="R0IBA3"/>
<dbReference type="EMBL" id="KB908844">
    <property type="protein sequence ID" value="EOA82650.1"/>
    <property type="molecule type" value="Genomic_DNA"/>
</dbReference>
<reference evidence="1 2" key="2">
    <citation type="journal article" date="2013" name="PLoS Genet.">
        <title>Comparative genome structure, secondary metabolite, and effector coding capacity across Cochliobolus pathogens.</title>
        <authorList>
            <person name="Condon B.J."/>
            <person name="Leng Y."/>
            <person name="Wu D."/>
            <person name="Bushley K.E."/>
            <person name="Ohm R.A."/>
            <person name="Otillar R."/>
            <person name="Martin J."/>
            <person name="Schackwitz W."/>
            <person name="Grimwood J."/>
            <person name="MohdZainudin N."/>
            <person name="Xue C."/>
            <person name="Wang R."/>
            <person name="Manning V.A."/>
            <person name="Dhillon B."/>
            <person name="Tu Z.J."/>
            <person name="Steffenson B.J."/>
            <person name="Salamov A."/>
            <person name="Sun H."/>
            <person name="Lowry S."/>
            <person name="LaButti K."/>
            <person name="Han J."/>
            <person name="Copeland A."/>
            <person name="Lindquist E."/>
            <person name="Barry K."/>
            <person name="Schmutz J."/>
            <person name="Baker S.E."/>
            <person name="Ciuffetti L.M."/>
            <person name="Grigoriev I.V."/>
            <person name="Zhong S."/>
            <person name="Turgeon B.G."/>
        </authorList>
    </citation>
    <scope>NUCLEOTIDE SEQUENCE [LARGE SCALE GENOMIC DNA]</scope>
    <source>
        <strain evidence="2">28A</strain>
    </source>
</reference>
<organism evidence="1 2">
    <name type="scientific">Exserohilum turcicum (strain 28A)</name>
    <name type="common">Northern leaf blight fungus</name>
    <name type="synonym">Setosphaeria turcica</name>
    <dbReference type="NCBI Taxonomy" id="671987"/>
    <lineage>
        <taxon>Eukaryota</taxon>
        <taxon>Fungi</taxon>
        <taxon>Dikarya</taxon>
        <taxon>Ascomycota</taxon>
        <taxon>Pezizomycotina</taxon>
        <taxon>Dothideomycetes</taxon>
        <taxon>Pleosporomycetidae</taxon>
        <taxon>Pleosporales</taxon>
        <taxon>Pleosporineae</taxon>
        <taxon>Pleosporaceae</taxon>
        <taxon>Exserohilum</taxon>
    </lineage>
</organism>
<dbReference type="GeneID" id="19403876"/>
<name>R0IBA3_EXST2</name>
<evidence type="ECO:0000313" key="2">
    <source>
        <dbReference type="Proteomes" id="UP000016935"/>
    </source>
</evidence>
<sequence>MSAHVILAGNCGEEIAAGNLSGLRYATPCTGFNRDSADPESTDQLDKFACDNAHKASDDFRTSEGGIEARVIMFYENTDRQRLEFDAVGREVSNVTKVGAI</sequence>
<evidence type="ECO:0000313" key="1">
    <source>
        <dbReference type="EMBL" id="EOA82650.1"/>
    </source>
</evidence>